<keyword evidence="3" id="KW-1185">Reference proteome</keyword>
<dbReference type="OrthoDB" id="6181368at2759"/>
<comment type="caution">
    <text evidence="2">The sequence shown here is derived from an EMBL/GenBank/DDBJ whole genome shotgun (WGS) entry which is preliminary data.</text>
</comment>
<dbReference type="EMBL" id="UYJE01004440">
    <property type="protein sequence ID" value="VDI28050.1"/>
    <property type="molecule type" value="Genomic_DNA"/>
</dbReference>
<evidence type="ECO:0000256" key="1">
    <source>
        <dbReference type="SAM" id="MobiDB-lite"/>
    </source>
</evidence>
<feature type="region of interest" description="Disordered" evidence="1">
    <location>
        <begin position="252"/>
        <end position="279"/>
    </location>
</feature>
<feature type="compositionally biased region" description="Polar residues" evidence="1">
    <location>
        <begin position="261"/>
        <end position="273"/>
    </location>
</feature>
<reference evidence="2" key="1">
    <citation type="submission" date="2018-11" db="EMBL/GenBank/DDBJ databases">
        <authorList>
            <person name="Alioto T."/>
            <person name="Alioto T."/>
        </authorList>
    </citation>
    <scope>NUCLEOTIDE SEQUENCE</scope>
</reference>
<accession>A0A8B6E2F0</accession>
<dbReference type="AlphaFoldDB" id="A0A8B6E2F0"/>
<protein>
    <submittedName>
        <fullName evidence="2">Uncharacterized protein</fullName>
    </submittedName>
</protein>
<organism evidence="2 3">
    <name type="scientific">Mytilus galloprovincialis</name>
    <name type="common">Mediterranean mussel</name>
    <dbReference type="NCBI Taxonomy" id="29158"/>
    <lineage>
        <taxon>Eukaryota</taxon>
        <taxon>Metazoa</taxon>
        <taxon>Spiralia</taxon>
        <taxon>Lophotrochozoa</taxon>
        <taxon>Mollusca</taxon>
        <taxon>Bivalvia</taxon>
        <taxon>Autobranchia</taxon>
        <taxon>Pteriomorphia</taxon>
        <taxon>Mytilida</taxon>
        <taxon>Mytiloidea</taxon>
        <taxon>Mytilidae</taxon>
        <taxon>Mytilinae</taxon>
        <taxon>Mytilus</taxon>
    </lineage>
</organism>
<name>A0A8B6E2F0_MYTGA</name>
<sequence length="313" mass="35034">MLLYCDGLSCERVDGAQKARINGGDQWSRLEMFEPGLTDSGLGAQHFSKLVTTMGIPWITTKTIKRTERETKIPMYDVAKDSCLRVIEEDIECTRSGRKRPRKQNIDNSRNWPKETYLEKLKEMGIGVNATWKVEMLRQLYLANKSKTPSITIPETSNQPPVNELQNSTNSNLNDQEVGLYHPSTLPVVNDTRIHTPGNTPNFNSEVLFRESAAAFTSATETLSNIAKLMLKTSSTENVTEKEATTLTLESAIRSSKSRQTDSASEATSTEKCTTSRDLPKKDFVAPSIKKQIIEGRDIDLAELLAPKYDILQ</sequence>
<gene>
    <name evidence="2" type="ORF">MGAL_10B064967</name>
</gene>
<evidence type="ECO:0000313" key="3">
    <source>
        <dbReference type="Proteomes" id="UP000596742"/>
    </source>
</evidence>
<dbReference type="Proteomes" id="UP000596742">
    <property type="component" value="Unassembled WGS sequence"/>
</dbReference>
<evidence type="ECO:0000313" key="2">
    <source>
        <dbReference type="EMBL" id="VDI28050.1"/>
    </source>
</evidence>
<proteinExistence type="predicted"/>